<name>A0A7X5BWC2_9BACL</name>
<dbReference type="Proteomes" id="UP000558113">
    <property type="component" value="Unassembled WGS sequence"/>
</dbReference>
<dbReference type="AlphaFoldDB" id="A0A7X5BWC2"/>
<dbReference type="InterPro" id="IPR029058">
    <property type="entry name" value="AB_hydrolase_fold"/>
</dbReference>
<dbReference type="InterPro" id="IPR010497">
    <property type="entry name" value="Epoxide_hydro_N"/>
</dbReference>
<organism evidence="6 7">
    <name type="scientific">Paenibacillus sacheonensis</name>
    <dbReference type="NCBI Taxonomy" id="742054"/>
    <lineage>
        <taxon>Bacteria</taxon>
        <taxon>Bacillati</taxon>
        <taxon>Bacillota</taxon>
        <taxon>Bacilli</taxon>
        <taxon>Bacillales</taxon>
        <taxon>Paenibacillaceae</taxon>
        <taxon>Paenibacillus</taxon>
    </lineage>
</organism>
<evidence type="ECO:0000256" key="3">
    <source>
        <dbReference type="ARBA" id="ARBA00022801"/>
    </source>
</evidence>
<accession>A0A7X5BWC2</accession>
<dbReference type="EMBL" id="JAAAMU010000004">
    <property type="protein sequence ID" value="NBC69303.1"/>
    <property type="molecule type" value="Genomic_DNA"/>
</dbReference>
<dbReference type="InterPro" id="IPR000639">
    <property type="entry name" value="Epox_hydrolase-like"/>
</dbReference>
<dbReference type="Pfam" id="PF06441">
    <property type="entry name" value="EHN"/>
    <property type="match status" value="1"/>
</dbReference>
<evidence type="ECO:0000313" key="7">
    <source>
        <dbReference type="Proteomes" id="UP000558113"/>
    </source>
</evidence>
<feature type="active site" description="Nucleophile" evidence="4">
    <location>
        <position position="187"/>
    </location>
</feature>
<protein>
    <submittedName>
        <fullName evidence="6">Epoxide hydrolase</fullName>
    </submittedName>
</protein>
<dbReference type="RefSeq" id="WP_161696982.1">
    <property type="nucleotide sequence ID" value="NZ_JAAAMU010000004.1"/>
</dbReference>
<dbReference type="GO" id="GO:0097176">
    <property type="term" value="P:epoxide metabolic process"/>
    <property type="evidence" value="ECO:0007669"/>
    <property type="project" value="TreeGrafter"/>
</dbReference>
<dbReference type="PANTHER" id="PTHR21661:SF35">
    <property type="entry name" value="EPOXIDE HYDROLASE"/>
    <property type="match status" value="1"/>
</dbReference>
<feature type="active site" description="Proton donor" evidence="4">
    <location>
        <position position="325"/>
    </location>
</feature>
<evidence type="ECO:0000313" key="6">
    <source>
        <dbReference type="EMBL" id="NBC69303.1"/>
    </source>
</evidence>
<keyword evidence="2" id="KW-0058">Aromatic hydrocarbons catabolism</keyword>
<evidence type="ECO:0000256" key="1">
    <source>
        <dbReference type="ARBA" id="ARBA00010088"/>
    </source>
</evidence>
<dbReference type="PANTHER" id="PTHR21661">
    <property type="entry name" value="EPOXIDE HYDROLASE 1-RELATED"/>
    <property type="match status" value="1"/>
</dbReference>
<dbReference type="OrthoDB" id="9780765at2"/>
<dbReference type="GO" id="GO:0004301">
    <property type="term" value="F:epoxide hydrolase activity"/>
    <property type="evidence" value="ECO:0007669"/>
    <property type="project" value="TreeGrafter"/>
</dbReference>
<evidence type="ECO:0000256" key="4">
    <source>
        <dbReference type="PIRSR" id="PIRSR001112-1"/>
    </source>
</evidence>
<dbReference type="PIRSF" id="PIRSF001112">
    <property type="entry name" value="Epoxide_hydrolase"/>
    <property type="match status" value="1"/>
</dbReference>
<keyword evidence="3 6" id="KW-0378">Hydrolase</keyword>
<evidence type="ECO:0000256" key="2">
    <source>
        <dbReference type="ARBA" id="ARBA00022797"/>
    </source>
</evidence>
<comment type="similarity">
    <text evidence="1">Belongs to the peptidase S33 family.</text>
</comment>
<gene>
    <name evidence="6" type="ORF">GT003_09895</name>
</gene>
<evidence type="ECO:0000259" key="5">
    <source>
        <dbReference type="Pfam" id="PF06441"/>
    </source>
</evidence>
<sequence>MSQTQLTDKHAIRGPFHIHFPEEDLIELRKRVIATRWPDRETVPDQSQGVKLETAQQLASYWANGYDWRRCEARLNSIPQYLTEIDGVDIHFMHIRSKHEDALPLIITHGWSGSIIEMLKVIEPLTDPTAYGGTAADAFHLVIPSLPGYGFSGRPTTTGWGPVRIACAWIELMTRLGYTRYVAQGGDWGAIITDLMALQKPPGLIAMHTNMPGAVPPYIDQALQAGNPLPPGLSEEELRACRQLAFVYGHIGYAKIMGTRPQTLTGLVDSPVGLAAFLIDHDAYSLEIISQAFAGHPHGLTRDDVLDDVTLYWLTTTAISSARLYWENKFSFFAAKGVTLPVAVSVFPYELYQAPLSWAKQAYPNLFYYHRVDRGGHFAAWEVPLLFTSELRAAFRLVR</sequence>
<dbReference type="InterPro" id="IPR016292">
    <property type="entry name" value="Epoxide_hydrolase"/>
</dbReference>
<dbReference type="SUPFAM" id="SSF53474">
    <property type="entry name" value="alpha/beta-Hydrolases"/>
    <property type="match status" value="1"/>
</dbReference>
<comment type="caution">
    <text evidence="6">The sequence shown here is derived from an EMBL/GenBank/DDBJ whole genome shotgun (WGS) entry which is preliminary data.</text>
</comment>
<reference evidence="6 7" key="1">
    <citation type="submission" date="2020-01" db="EMBL/GenBank/DDBJ databases">
        <title>Paenibacillus soybeanensis sp. nov. isolated from the nodules of soybean (Glycine max(L.) Merr).</title>
        <authorList>
            <person name="Wang H."/>
        </authorList>
    </citation>
    <scope>NUCLEOTIDE SEQUENCE [LARGE SCALE GENOMIC DNA]</scope>
    <source>
        <strain evidence="6 7">DSM 23054</strain>
    </source>
</reference>
<keyword evidence="7" id="KW-1185">Reference proteome</keyword>
<feature type="active site" description="Proton acceptor" evidence="4">
    <location>
        <position position="377"/>
    </location>
</feature>
<feature type="domain" description="Epoxide hydrolase N-terminal" evidence="5">
    <location>
        <begin position="15"/>
        <end position="118"/>
    </location>
</feature>
<dbReference type="PRINTS" id="PR00412">
    <property type="entry name" value="EPOXHYDRLASE"/>
</dbReference>
<proteinExistence type="inferred from homology"/>
<dbReference type="Gene3D" id="3.40.50.1820">
    <property type="entry name" value="alpha/beta hydrolase"/>
    <property type="match status" value="1"/>
</dbReference>